<name>A0A0A9GZ96_ARUDO</name>
<reference evidence="2" key="2">
    <citation type="journal article" date="2015" name="Data Brief">
        <title>Shoot transcriptome of the giant reed, Arundo donax.</title>
        <authorList>
            <person name="Barrero R.A."/>
            <person name="Guerrero F.D."/>
            <person name="Moolhuijzen P."/>
            <person name="Goolsby J.A."/>
            <person name="Tidwell J."/>
            <person name="Bellgard S.E."/>
            <person name="Bellgard M.I."/>
        </authorList>
    </citation>
    <scope>NUCLEOTIDE SEQUENCE</scope>
    <source>
        <tissue evidence="2">Shoot tissue taken approximately 20 cm above the soil surface</tissue>
    </source>
</reference>
<dbReference type="EMBL" id="GBRH01168049">
    <property type="protein sequence ID" value="JAE29847.1"/>
    <property type="molecule type" value="Transcribed_RNA"/>
</dbReference>
<proteinExistence type="predicted"/>
<organism evidence="2">
    <name type="scientific">Arundo donax</name>
    <name type="common">Giant reed</name>
    <name type="synonym">Donax arundinaceus</name>
    <dbReference type="NCBI Taxonomy" id="35708"/>
    <lineage>
        <taxon>Eukaryota</taxon>
        <taxon>Viridiplantae</taxon>
        <taxon>Streptophyta</taxon>
        <taxon>Embryophyta</taxon>
        <taxon>Tracheophyta</taxon>
        <taxon>Spermatophyta</taxon>
        <taxon>Magnoliopsida</taxon>
        <taxon>Liliopsida</taxon>
        <taxon>Poales</taxon>
        <taxon>Poaceae</taxon>
        <taxon>PACMAD clade</taxon>
        <taxon>Arundinoideae</taxon>
        <taxon>Arundineae</taxon>
        <taxon>Arundo</taxon>
    </lineage>
</organism>
<protein>
    <submittedName>
        <fullName evidence="2">Uncharacterized protein</fullName>
    </submittedName>
</protein>
<reference evidence="2" key="1">
    <citation type="submission" date="2014-09" db="EMBL/GenBank/DDBJ databases">
        <authorList>
            <person name="Magalhaes I.L.F."/>
            <person name="Oliveira U."/>
            <person name="Santos F.R."/>
            <person name="Vidigal T.H.D.A."/>
            <person name="Brescovit A.D."/>
            <person name="Santos A.J."/>
        </authorList>
    </citation>
    <scope>NUCLEOTIDE SEQUENCE</scope>
    <source>
        <tissue evidence="2">Shoot tissue taken approximately 20 cm above the soil surface</tissue>
    </source>
</reference>
<keyword evidence="1" id="KW-0812">Transmembrane</keyword>
<evidence type="ECO:0000256" key="1">
    <source>
        <dbReference type="SAM" id="Phobius"/>
    </source>
</evidence>
<accession>A0A0A9GZ96</accession>
<keyword evidence="1" id="KW-1133">Transmembrane helix</keyword>
<sequence>MSATFMFLQMRNDLCLFVFQFFRFVNLPLFLLNIMTGSSPAFRRKKH</sequence>
<evidence type="ECO:0000313" key="2">
    <source>
        <dbReference type="EMBL" id="JAE29847.1"/>
    </source>
</evidence>
<feature type="transmembrane region" description="Helical" evidence="1">
    <location>
        <begin position="16"/>
        <end position="36"/>
    </location>
</feature>
<dbReference type="AlphaFoldDB" id="A0A0A9GZ96"/>
<keyword evidence="1" id="KW-0472">Membrane</keyword>